<keyword evidence="2" id="KW-0812">Transmembrane</keyword>
<name>A0ABR0UGP9_REHGL</name>
<feature type="domain" description="Serine aminopeptidase S33" evidence="3">
    <location>
        <begin position="130"/>
        <end position="324"/>
    </location>
</feature>
<comment type="similarity">
    <text evidence="1">Belongs to the AB hydrolase superfamily. AB hydrolase 4 family.</text>
</comment>
<evidence type="ECO:0000256" key="2">
    <source>
        <dbReference type="SAM" id="Phobius"/>
    </source>
</evidence>
<dbReference type="EMBL" id="JABTTQ020002921">
    <property type="protein sequence ID" value="KAK6121345.1"/>
    <property type="molecule type" value="Genomic_DNA"/>
</dbReference>
<reference evidence="4 5" key="1">
    <citation type="journal article" date="2021" name="Comput. Struct. Biotechnol. J.">
        <title>De novo genome assembly of the potent medicinal plant Rehmannia glutinosa using nanopore technology.</title>
        <authorList>
            <person name="Ma L."/>
            <person name="Dong C."/>
            <person name="Song C."/>
            <person name="Wang X."/>
            <person name="Zheng X."/>
            <person name="Niu Y."/>
            <person name="Chen S."/>
            <person name="Feng W."/>
        </authorList>
    </citation>
    <scope>NUCLEOTIDE SEQUENCE [LARGE SCALE GENOMIC DNA]</scope>
    <source>
        <strain evidence="4">DH-2019</strain>
    </source>
</reference>
<proteinExistence type="inferred from homology"/>
<dbReference type="SUPFAM" id="SSF53474">
    <property type="entry name" value="alpha/beta-Hydrolases"/>
    <property type="match status" value="1"/>
</dbReference>
<keyword evidence="2" id="KW-0472">Membrane</keyword>
<evidence type="ECO:0000313" key="5">
    <source>
        <dbReference type="Proteomes" id="UP001318860"/>
    </source>
</evidence>
<accession>A0ABR0UGP9</accession>
<dbReference type="InterPro" id="IPR022742">
    <property type="entry name" value="Hydrolase_4"/>
</dbReference>
<gene>
    <name evidence="4" type="ORF">DH2020_044917</name>
</gene>
<evidence type="ECO:0000259" key="3">
    <source>
        <dbReference type="Pfam" id="PF12146"/>
    </source>
</evidence>
<keyword evidence="5" id="KW-1185">Reference proteome</keyword>
<comment type="caution">
    <text evidence="4">The sequence shown here is derived from an EMBL/GenBank/DDBJ whole genome shotgun (WGS) entry which is preliminary data.</text>
</comment>
<sequence>MFARSHAVGDYGGGRDLFVGGGVLHDLLELRGQPVVLTFNPCSKVYSDVVSKCRILHGRYLSTPWLCSPHLQTVFLQYFGNPPVVNYRRQILTTSDGGTLALDWVKNAKVKKQAYQVNDALALQQDEKNPILIIIPGLTSASDSAYIKHLAFNMAKRGWNVVVSNHRGLGGVSITSDCFYNGGWTEDVRKVIDYIHCQYPEAPLFVVGTSIGANILVKYLAEDGINVPIIGAAAICSPWDLLICDRFMTRKLVQRLYNKALTIGLKDYAQSHEAVLSRLSNWEGVKKTVDTYYRRCSASNFVGSVMVPLLCISSLDDPVCTREAIPWDECRLNTNVVLATTQHGGHLPFFEGLAAKSVWWVRAVDEFFDALQSSPLSHRKKSYDCIVKEYMCGCARNRPYTDASRQGDLMCILLKGLSSVISVSSVNPLESSIDHAPYVHVSEDGMVTAVSEEVAETIEIRHQENADENKTGDEINAEECVQEKQSTDINPTQPERDISDLVAPVKKCLTQLSRQNRKSLWLLAYIAIITTWPVVGSALTVFLRKKFKIFSPEHRLEGKNQSYVRFGK</sequence>
<dbReference type="Pfam" id="PF12146">
    <property type="entry name" value="Hydrolase_4"/>
    <property type="match status" value="1"/>
</dbReference>
<dbReference type="Gene3D" id="3.40.50.1820">
    <property type="entry name" value="alpha/beta hydrolase"/>
    <property type="match status" value="1"/>
</dbReference>
<keyword evidence="2" id="KW-1133">Transmembrane helix</keyword>
<evidence type="ECO:0000313" key="4">
    <source>
        <dbReference type="EMBL" id="KAK6121345.1"/>
    </source>
</evidence>
<dbReference type="Proteomes" id="UP001318860">
    <property type="component" value="Unassembled WGS sequence"/>
</dbReference>
<dbReference type="InterPro" id="IPR050960">
    <property type="entry name" value="AB_hydrolase_4_sf"/>
</dbReference>
<dbReference type="PANTHER" id="PTHR10794:SF63">
    <property type="entry name" value="ALPHA_BETA HYDROLASE 1, ISOFORM A"/>
    <property type="match status" value="1"/>
</dbReference>
<evidence type="ECO:0000256" key="1">
    <source>
        <dbReference type="ARBA" id="ARBA00010884"/>
    </source>
</evidence>
<feature type="transmembrane region" description="Helical" evidence="2">
    <location>
        <begin position="520"/>
        <end position="543"/>
    </location>
</feature>
<protein>
    <recommendedName>
        <fullName evidence="3">Serine aminopeptidase S33 domain-containing protein</fullName>
    </recommendedName>
</protein>
<dbReference type="PANTHER" id="PTHR10794">
    <property type="entry name" value="ABHYDROLASE DOMAIN-CONTAINING PROTEIN"/>
    <property type="match status" value="1"/>
</dbReference>
<dbReference type="InterPro" id="IPR029058">
    <property type="entry name" value="AB_hydrolase_fold"/>
</dbReference>
<organism evidence="4 5">
    <name type="scientific">Rehmannia glutinosa</name>
    <name type="common">Chinese foxglove</name>
    <dbReference type="NCBI Taxonomy" id="99300"/>
    <lineage>
        <taxon>Eukaryota</taxon>
        <taxon>Viridiplantae</taxon>
        <taxon>Streptophyta</taxon>
        <taxon>Embryophyta</taxon>
        <taxon>Tracheophyta</taxon>
        <taxon>Spermatophyta</taxon>
        <taxon>Magnoliopsida</taxon>
        <taxon>eudicotyledons</taxon>
        <taxon>Gunneridae</taxon>
        <taxon>Pentapetalae</taxon>
        <taxon>asterids</taxon>
        <taxon>lamiids</taxon>
        <taxon>Lamiales</taxon>
        <taxon>Orobanchaceae</taxon>
        <taxon>Rehmannieae</taxon>
        <taxon>Rehmannia</taxon>
    </lineage>
</organism>